<reference evidence="1 2" key="1">
    <citation type="submission" date="2009-01" db="EMBL/GenBank/DDBJ databases">
        <authorList>
            <person name="Qin X."/>
            <person name="Bachman B."/>
            <person name="Battles P."/>
            <person name="Bell A."/>
            <person name="Bess C."/>
            <person name="Bickham C."/>
            <person name="Chaboub L."/>
            <person name="Chen D."/>
            <person name="Coyle M."/>
            <person name="Deiros D.R."/>
            <person name="Dinh H."/>
            <person name="Forbes L."/>
            <person name="Fowler G."/>
            <person name="Francisco L."/>
            <person name="Fu Q."/>
            <person name="Gubbala S."/>
            <person name="Hale W."/>
            <person name="Han Y."/>
            <person name="Hemphill L."/>
            <person name="Highlander S.K."/>
            <person name="Hirani K."/>
            <person name="Hogues M."/>
            <person name="Jackson L."/>
            <person name="Jakkamsetti A."/>
            <person name="Javaid M."/>
            <person name="Jiang H."/>
            <person name="Korchina V."/>
            <person name="Kovar C."/>
            <person name="Lara F."/>
            <person name="Lee S."/>
            <person name="Mata R."/>
            <person name="Mathew T."/>
            <person name="Moen C."/>
            <person name="Morales K."/>
            <person name="Munidasa M."/>
            <person name="Nazareth L."/>
            <person name="Ngo R."/>
            <person name="Nguyen L."/>
            <person name="Okwuonu G."/>
            <person name="Ongeri F."/>
            <person name="Patil S."/>
            <person name="Petrosino J."/>
            <person name="Pham C."/>
            <person name="Pham P."/>
            <person name="Pu L.-L."/>
            <person name="Puazo M."/>
            <person name="Raj R."/>
            <person name="Reid J."/>
            <person name="Rouhana J."/>
            <person name="Saada N."/>
            <person name="Shang Y."/>
            <person name="Simmons D."/>
            <person name="Thornton R."/>
            <person name="Warren J."/>
            <person name="Weissenberger G."/>
            <person name="Zhang J."/>
            <person name="Zhang L."/>
            <person name="Zhou C."/>
            <person name="Zhu D."/>
            <person name="Muzny D."/>
            <person name="Worley K."/>
            <person name="Gibbs R."/>
        </authorList>
    </citation>
    <scope>NUCLEOTIDE SEQUENCE [LARGE SCALE GENOMIC DNA]</scope>
    <source>
        <strain evidence="1 2">ATCC 51866</strain>
    </source>
</reference>
<name>A0ABM9XR07_9CORY</name>
<evidence type="ECO:0000313" key="1">
    <source>
        <dbReference type="EMBL" id="EEI63605.1"/>
    </source>
</evidence>
<protein>
    <submittedName>
        <fullName evidence="1">Uncharacterized protein</fullName>
    </submittedName>
</protein>
<sequence>MDDDGPPSGSLIWVIDVLKPITDFFSHILFRGDWELPPVEP</sequence>
<organism evidence="1 2">
    <name type="scientific">Corynebacterium glucuronolyticum ATCC 51866</name>
    <dbReference type="NCBI Taxonomy" id="548478"/>
    <lineage>
        <taxon>Bacteria</taxon>
        <taxon>Bacillati</taxon>
        <taxon>Actinomycetota</taxon>
        <taxon>Actinomycetes</taxon>
        <taxon>Mycobacteriales</taxon>
        <taxon>Corynebacteriaceae</taxon>
        <taxon>Corynebacterium</taxon>
    </lineage>
</organism>
<accession>A0ABM9XR07</accession>
<evidence type="ECO:0000313" key="2">
    <source>
        <dbReference type="Proteomes" id="UP000006237"/>
    </source>
</evidence>
<keyword evidence="2" id="KW-1185">Reference proteome</keyword>
<dbReference type="EMBL" id="ACHF01000026">
    <property type="protein sequence ID" value="EEI63605.1"/>
    <property type="molecule type" value="Genomic_DNA"/>
</dbReference>
<proteinExistence type="predicted"/>
<comment type="caution">
    <text evidence="1">The sequence shown here is derived from an EMBL/GenBank/DDBJ whole genome shotgun (WGS) entry which is preliminary data.</text>
</comment>
<gene>
    <name evidence="1" type="ORF">HMPREF0293_0984</name>
</gene>
<dbReference type="Proteomes" id="UP000006237">
    <property type="component" value="Unassembled WGS sequence"/>
</dbReference>